<protein>
    <submittedName>
        <fullName evidence="3">Stage III sporulation protein AG</fullName>
    </submittedName>
</protein>
<dbReference type="AlphaFoldDB" id="A0A4R3JRA4"/>
<dbReference type="EMBL" id="SLZV01000003">
    <property type="protein sequence ID" value="TCS69585.1"/>
    <property type="molecule type" value="Genomic_DNA"/>
</dbReference>
<dbReference type="RefSeq" id="WP_008975810.1">
    <property type="nucleotide sequence ID" value="NZ_BHEO01000008.1"/>
</dbReference>
<dbReference type="Proteomes" id="UP000702954">
    <property type="component" value="Unassembled WGS sequence"/>
</dbReference>
<dbReference type="Proteomes" id="UP000294613">
    <property type="component" value="Unassembled WGS sequence"/>
</dbReference>
<keyword evidence="1" id="KW-0812">Transmembrane</keyword>
<proteinExistence type="predicted"/>
<accession>A0A4R3JRA4</accession>
<evidence type="ECO:0000256" key="1">
    <source>
        <dbReference type="SAM" id="Phobius"/>
    </source>
</evidence>
<keyword evidence="5" id="KW-1185">Reference proteome</keyword>
<organism evidence="3 4">
    <name type="scientific">Faecalimonas umbilicata</name>
    <dbReference type="NCBI Taxonomy" id="1912855"/>
    <lineage>
        <taxon>Bacteria</taxon>
        <taxon>Bacillati</taxon>
        <taxon>Bacillota</taxon>
        <taxon>Clostridia</taxon>
        <taxon>Lachnospirales</taxon>
        <taxon>Lachnospiraceae</taxon>
        <taxon>Faecalimonas</taxon>
    </lineage>
</organism>
<reference evidence="2 5" key="1">
    <citation type="journal article" date="2018" name="Int. J. Syst. Evol. Microbiol.">
        <title>Draft Genome Sequence of Faecalimonas umbilicata JCM 30896T, an Acetate-Producing Bacterium Isolated from Human Feces.</title>
        <authorList>
            <person name="Sakamoto M."/>
            <person name="Ikeyama N."/>
            <person name="Yuki M."/>
            <person name="Ohkuma M."/>
        </authorList>
    </citation>
    <scope>NUCLEOTIDE SEQUENCE [LARGE SCALE GENOMIC DNA]</scope>
    <source>
        <strain evidence="2 5">EGH7</strain>
    </source>
</reference>
<evidence type="ECO:0000313" key="5">
    <source>
        <dbReference type="Proteomes" id="UP000702954"/>
    </source>
</evidence>
<dbReference type="EMBL" id="BHEO01000008">
    <property type="protein sequence ID" value="GBU06003.1"/>
    <property type="molecule type" value="Genomic_DNA"/>
</dbReference>
<comment type="caution">
    <text evidence="3">The sequence shown here is derived from an EMBL/GenBank/DDBJ whole genome shotgun (WGS) entry which is preliminary data.</text>
</comment>
<keyword evidence="1" id="KW-1133">Transmembrane helix</keyword>
<keyword evidence="1" id="KW-0472">Membrane</keyword>
<sequence>MNRERWDWKFPEGFPKKHQLLVVLLVGILLVIIAIPTPKPGESLEKEGTSEADDRKTTDLDTYRETMERELEDILKRTEGVGKVRVMITFRTSAEKVVEKDLEKSESARREETVFEDTAQGAHTPYVRKEVHPQVEGVLVSAAGGDDAVVRKEITEAVQALFGIETHKIKIMKQSDSKKEGSF</sequence>
<name>A0A4R3JRA4_9FIRM</name>
<reference evidence="3 4" key="2">
    <citation type="submission" date="2019-03" db="EMBL/GenBank/DDBJ databases">
        <title>Genomic Encyclopedia of Type Strains, Phase IV (KMG-IV): sequencing the most valuable type-strain genomes for metagenomic binning, comparative biology and taxonomic classification.</title>
        <authorList>
            <person name="Goeker M."/>
        </authorList>
    </citation>
    <scope>NUCLEOTIDE SEQUENCE [LARGE SCALE GENOMIC DNA]</scope>
    <source>
        <strain evidence="3 4">DSM 103426</strain>
    </source>
</reference>
<evidence type="ECO:0000313" key="2">
    <source>
        <dbReference type="EMBL" id="GBU06003.1"/>
    </source>
</evidence>
<feature type="transmembrane region" description="Helical" evidence="1">
    <location>
        <begin position="20"/>
        <end position="37"/>
    </location>
</feature>
<gene>
    <name evidence="3" type="ORF">EDD74_10335</name>
    <name evidence="2" type="ORF">FAEUMB_25440</name>
</gene>
<evidence type="ECO:0000313" key="4">
    <source>
        <dbReference type="Proteomes" id="UP000294613"/>
    </source>
</evidence>
<evidence type="ECO:0000313" key="3">
    <source>
        <dbReference type="EMBL" id="TCS69585.1"/>
    </source>
</evidence>